<reference evidence="1" key="2">
    <citation type="journal article" date="2022" name="Nat. Microbiol.">
        <title>A closed Candidatus Odinarchaeum chromosome exposes Asgard archaeal viruses.</title>
        <authorList>
            <person name="Tamarit D."/>
            <person name="Caceres E.F."/>
            <person name="Krupovic M."/>
            <person name="Nijland R."/>
            <person name="Eme L."/>
            <person name="Robinson N.P."/>
            <person name="Ettema T.J.G."/>
        </authorList>
    </citation>
    <scope>NUCLEOTIDE SEQUENCE</scope>
    <source>
        <strain evidence="1">LCB_4</strain>
    </source>
</reference>
<accession>A0AAF0D154</accession>
<organism evidence="1 2">
    <name type="scientific">Odinarchaeota yellowstonii (strain LCB_4)</name>
    <dbReference type="NCBI Taxonomy" id="1841599"/>
    <lineage>
        <taxon>Archaea</taxon>
        <taxon>Promethearchaeati</taxon>
        <taxon>Candidatus Odinarchaeota</taxon>
        <taxon>Candidatus Odinarchaeia</taxon>
        <taxon>Candidatus Odinarchaeales</taxon>
        <taxon>Candidatus Odinarchaeaceae</taxon>
        <taxon>Candidatus Odinarchaeum</taxon>
    </lineage>
</organism>
<reference evidence="1" key="1">
    <citation type="journal article" date="2017" name="Nature">
        <title>Asgard archaea illuminate the origin of eukaryotic cellular complexity.</title>
        <authorList>
            <person name="Zaremba-Niedzwiedzka K."/>
            <person name="Caceres E.F."/>
            <person name="Saw J.H."/>
            <person name="Backstrom D."/>
            <person name="Juzokaite L."/>
            <person name="Vancaester E."/>
            <person name="Seitz K.W."/>
            <person name="Anantharaman K."/>
            <person name="Starnawski P."/>
            <person name="Kjeldsen K.U."/>
            <person name="Scott M.B."/>
            <person name="Nunoura T."/>
            <person name="Banfield J.F."/>
            <person name="Schramm A."/>
            <person name="Baker B.J."/>
            <person name="Spang A."/>
            <person name="Ettema T.J.G."/>
        </authorList>
    </citation>
    <scope>NUCLEOTIDE SEQUENCE</scope>
    <source>
        <strain evidence="1">LCB_4</strain>
    </source>
</reference>
<dbReference type="KEGG" id="oyw:OdinLCB4_004745"/>
<dbReference type="AlphaFoldDB" id="A0AAF0D154"/>
<proteinExistence type="predicted"/>
<dbReference type="Proteomes" id="UP000186851">
    <property type="component" value="Chromosome"/>
</dbReference>
<dbReference type="EMBL" id="CP091871">
    <property type="protein sequence ID" value="WEU39787.1"/>
    <property type="molecule type" value="Genomic_DNA"/>
</dbReference>
<protein>
    <recommendedName>
        <fullName evidence="3">Longin domain-containing protein</fullName>
    </recommendedName>
</protein>
<evidence type="ECO:0008006" key="3">
    <source>
        <dbReference type="Google" id="ProtNLM"/>
    </source>
</evidence>
<name>A0AAF0D154_ODILC</name>
<evidence type="ECO:0000313" key="2">
    <source>
        <dbReference type="Proteomes" id="UP000186851"/>
    </source>
</evidence>
<sequence length="151" mass="17035">MNLMIYCVFVIQRIDGVCLFSKIYSLPTSGINAECFSDEDKYNILSGFISAVSTIVTNVADDYIKEMRLEGEKHIKIIVETGDKIAIGVVADKAESDRKLYGLAKSLVKQFNYLYGEKLKTWNGDTGAFKIFDKVVDTEIGNTERDFTEYL</sequence>
<gene>
    <name evidence="1" type="ORF">OdinLCB4_004745</name>
</gene>
<evidence type="ECO:0000313" key="1">
    <source>
        <dbReference type="EMBL" id="WEU39787.1"/>
    </source>
</evidence>